<dbReference type="Pfam" id="PF14449">
    <property type="entry name" value="PT-TG"/>
    <property type="match status" value="1"/>
</dbReference>
<evidence type="ECO:0000256" key="2">
    <source>
        <dbReference type="ARBA" id="ARBA00022525"/>
    </source>
</evidence>
<feature type="domain" description="Pre-toxin TG" evidence="4">
    <location>
        <begin position="37"/>
        <end position="98"/>
    </location>
</feature>
<dbReference type="RefSeq" id="WP_233281143.1">
    <property type="nucleotide sequence ID" value="NZ_CP040396.1"/>
</dbReference>
<evidence type="ECO:0000313" key="6">
    <source>
        <dbReference type="Proteomes" id="UP000300879"/>
    </source>
</evidence>
<reference evidence="5 6" key="1">
    <citation type="submission" date="2019-05" db="EMBL/GenBank/DDBJ databases">
        <authorList>
            <person name="Chen C."/>
        </authorList>
    </citation>
    <scope>NUCLEOTIDE SEQUENCE [LARGE SCALE GENOMIC DNA]</scope>
    <source>
        <strain evidence="5 6">HB172198</strain>
    </source>
</reference>
<dbReference type="KEGG" id="palo:E6C60_0948"/>
<keyword evidence="2" id="KW-0964">Secreted</keyword>
<evidence type="ECO:0000313" key="5">
    <source>
        <dbReference type="EMBL" id="QCT01667.1"/>
    </source>
</evidence>
<accession>A0A4P8XGN5</accession>
<keyword evidence="6" id="KW-1185">Reference proteome</keyword>
<gene>
    <name evidence="5" type="ORF">E6C60_0948</name>
</gene>
<proteinExistence type="predicted"/>
<feature type="region of interest" description="Disordered" evidence="3">
    <location>
        <begin position="113"/>
        <end position="184"/>
    </location>
</feature>
<dbReference type="GO" id="GO:0005576">
    <property type="term" value="C:extracellular region"/>
    <property type="evidence" value="ECO:0007669"/>
    <property type="project" value="UniProtKB-SubCell"/>
</dbReference>
<evidence type="ECO:0000259" key="4">
    <source>
        <dbReference type="Pfam" id="PF14449"/>
    </source>
</evidence>
<feature type="compositionally biased region" description="Basic and acidic residues" evidence="3">
    <location>
        <begin position="151"/>
        <end position="162"/>
    </location>
</feature>
<evidence type="ECO:0000256" key="1">
    <source>
        <dbReference type="ARBA" id="ARBA00004613"/>
    </source>
</evidence>
<dbReference type="Proteomes" id="UP000300879">
    <property type="component" value="Chromosome"/>
</dbReference>
<evidence type="ECO:0000256" key="3">
    <source>
        <dbReference type="SAM" id="MobiDB-lite"/>
    </source>
</evidence>
<sequence>MDETLNPHAQNVMNFNRMRNVVSDQLHNEPIRIQIRDAADTGLNAIPVLGTIKGAVELYTGRSMVTNEELSTVQKGFTVASMMPLTAAFRPVGKMFKGVGKSVDDVVEGIGNAPVPIKPDGGSNPRDFVNPHSEKHLYDPSRPSTPNRSQYRKDVDVEKLRQETMTNPDKAFSNWPNPNNPNPNRITKYYKEFDGNISTPDTPTGSYRVFEHLDDPTRSSYFPYVPKNKE</sequence>
<protein>
    <recommendedName>
        <fullName evidence="4">Pre-toxin TG domain-containing protein</fullName>
    </recommendedName>
</protein>
<name>A0A4P8XGN5_9BACL</name>
<organism evidence="5 6">
    <name type="scientific">Paenibacillus algicola</name>
    <dbReference type="NCBI Taxonomy" id="2565926"/>
    <lineage>
        <taxon>Bacteria</taxon>
        <taxon>Bacillati</taxon>
        <taxon>Bacillota</taxon>
        <taxon>Bacilli</taxon>
        <taxon>Bacillales</taxon>
        <taxon>Paenibacillaceae</taxon>
        <taxon>Paenibacillus</taxon>
    </lineage>
</organism>
<dbReference type="InterPro" id="IPR027797">
    <property type="entry name" value="PT-TG_dom"/>
</dbReference>
<comment type="subcellular location">
    <subcellularLocation>
        <location evidence="1">Secreted</location>
    </subcellularLocation>
</comment>
<dbReference type="EMBL" id="CP040396">
    <property type="protein sequence ID" value="QCT01667.1"/>
    <property type="molecule type" value="Genomic_DNA"/>
</dbReference>
<dbReference type="AlphaFoldDB" id="A0A4P8XGN5"/>